<evidence type="ECO:0000313" key="2">
    <source>
        <dbReference type="EMBL" id="MED6220914.1"/>
    </source>
</evidence>
<feature type="region of interest" description="Disordered" evidence="1">
    <location>
        <begin position="61"/>
        <end position="165"/>
    </location>
</feature>
<proteinExistence type="predicted"/>
<organism evidence="2 3">
    <name type="scientific">Stylosanthes scabra</name>
    <dbReference type="NCBI Taxonomy" id="79078"/>
    <lineage>
        <taxon>Eukaryota</taxon>
        <taxon>Viridiplantae</taxon>
        <taxon>Streptophyta</taxon>
        <taxon>Embryophyta</taxon>
        <taxon>Tracheophyta</taxon>
        <taxon>Spermatophyta</taxon>
        <taxon>Magnoliopsida</taxon>
        <taxon>eudicotyledons</taxon>
        <taxon>Gunneridae</taxon>
        <taxon>Pentapetalae</taxon>
        <taxon>rosids</taxon>
        <taxon>fabids</taxon>
        <taxon>Fabales</taxon>
        <taxon>Fabaceae</taxon>
        <taxon>Papilionoideae</taxon>
        <taxon>50 kb inversion clade</taxon>
        <taxon>dalbergioids sensu lato</taxon>
        <taxon>Dalbergieae</taxon>
        <taxon>Pterocarpus clade</taxon>
        <taxon>Stylosanthes</taxon>
    </lineage>
</organism>
<evidence type="ECO:0000313" key="3">
    <source>
        <dbReference type="Proteomes" id="UP001341840"/>
    </source>
</evidence>
<sequence>MAWEGFSLGLPLDTVVRTTSEIVLSHGISVGFSSGLAQTSFDDFISVDLVNPTERKTRGCQTLAESSRRRRSIKHPTVAPLTSSTPSVENCLASSVSAGQRRSQGSHNEFRRLASPPPHLAFAVPPHDHSLHQCRSPSPPLALSVPQHHRRSLPDLPQQQGRAGRRWSSGAFSKILVCWKVAE</sequence>
<keyword evidence="3" id="KW-1185">Reference proteome</keyword>
<reference evidence="2 3" key="1">
    <citation type="journal article" date="2023" name="Plants (Basel)">
        <title>Bridging the Gap: Combining Genomics and Transcriptomics Approaches to Understand Stylosanthes scabra, an Orphan Legume from the Brazilian Caatinga.</title>
        <authorList>
            <person name="Ferreira-Neto J.R.C."/>
            <person name="da Silva M.D."/>
            <person name="Binneck E."/>
            <person name="de Melo N.F."/>
            <person name="da Silva R.H."/>
            <person name="de Melo A.L.T.M."/>
            <person name="Pandolfi V."/>
            <person name="Bustamante F.O."/>
            <person name="Brasileiro-Vidal A.C."/>
            <person name="Benko-Iseppon A.M."/>
        </authorList>
    </citation>
    <scope>NUCLEOTIDE SEQUENCE [LARGE SCALE GENOMIC DNA]</scope>
    <source>
        <tissue evidence="2">Leaves</tissue>
    </source>
</reference>
<evidence type="ECO:0000256" key="1">
    <source>
        <dbReference type="SAM" id="MobiDB-lite"/>
    </source>
</evidence>
<gene>
    <name evidence="2" type="ORF">PIB30_049407</name>
</gene>
<feature type="compositionally biased region" description="Polar residues" evidence="1">
    <location>
        <begin position="80"/>
        <end position="107"/>
    </location>
</feature>
<dbReference type="EMBL" id="JASCZI010272192">
    <property type="protein sequence ID" value="MED6220914.1"/>
    <property type="molecule type" value="Genomic_DNA"/>
</dbReference>
<accession>A0ABU6ZG34</accession>
<dbReference type="Proteomes" id="UP001341840">
    <property type="component" value="Unassembled WGS sequence"/>
</dbReference>
<comment type="caution">
    <text evidence="2">The sequence shown here is derived from an EMBL/GenBank/DDBJ whole genome shotgun (WGS) entry which is preliminary data.</text>
</comment>
<name>A0ABU6ZG34_9FABA</name>
<protein>
    <submittedName>
        <fullName evidence="2">Uncharacterized protein</fullName>
    </submittedName>
</protein>